<proteinExistence type="predicted"/>
<sequence length="227" mass="26097">MVNADATDLLQGQLLRKKTKKNTWREYWVVLREDRLVFISENESKIAGIITLTEETTCKVLGRTTSCQHSATDHRQKLISERKQDNDDGTCKFKLHAKRGVHLLKTDCKSSCDKWIEAISRAVQNIWDNSTSSAASPLRIKKHRFRRKHGLQRDKNTNFSYTSLSEEDVDQLQRNSGKASRIQRAILTRFSLSRGKFGKWINFPSHIVSRGRSAVMNYGVLLEDTTD</sequence>
<dbReference type="InterPro" id="IPR011993">
    <property type="entry name" value="PH-like_dom_sf"/>
</dbReference>
<name>A0A9W9YFU3_9CNID</name>
<organism evidence="2 3">
    <name type="scientific">Desmophyllum pertusum</name>
    <dbReference type="NCBI Taxonomy" id="174260"/>
    <lineage>
        <taxon>Eukaryota</taxon>
        <taxon>Metazoa</taxon>
        <taxon>Cnidaria</taxon>
        <taxon>Anthozoa</taxon>
        <taxon>Hexacorallia</taxon>
        <taxon>Scleractinia</taxon>
        <taxon>Caryophylliina</taxon>
        <taxon>Caryophylliidae</taxon>
        <taxon>Desmophyllum</taxon>
    </lineage>
</organism>
<evidence type="ECO:0000313" key="2">
    <source>
        <dbReference type="EMBL" id="KAJ7333756.1"/>
    </source>
</evidence>
<evidence type="ECO:0000259" key="1">
    <source>
        <dbReference type="PROSITE" id="PS50003"/>
    </source>
</evidence>
<dbReference type="SMART" id="SM00233">
    <property type="entry name" value="PH"/>
    <property type="match status" value="1"/>
</dbReference>
<dbReference type="CDD" id="cd00821">
    <property type="entry name" value="PH"/>
    <property type="match status" value="1"/>
</dbReference>
<dbReference type="PROSITE" id="PS50003">
    <property type="entry name" value="PH_DOMAIN"/>
    <property type="match status" value="1"/>
</dbReference>
<dbReference type="InterPro" id="IPR001849">
    <property type="entry name" value="PH_domain"/>
</dbReference>
<dbReference type="SUPFAM" id="SSF50729">
    <property type="entry name" value="PH domain-like"/>
    <property type="match status" value="1"/>
</dbReference>
<protein>
    <recommendedName>
        <fullName evidence="1">PH domain-containing protein</fullName>
    </recommendedName>
</protein>
<dbReference type="EMBL" id="MU827785">
    <property type="protein sequence ID" value="KAJ7333756.1"/>
    <property type="molecule type" value="Genomic_DNA"/>
</dbReference>
<evidence type="ECO:0000313" key="3">
    <source>
        <dbReference type="Proteomes" id="UP001163046"/>
    </source>
</evidence>
<dbReference type="Pfam" id="PF00169">
    <property type="entry name" value="PH"/>
    <property type="match status" value="1"/>
</dbReference>
<dbReference type="OrthoDB" id="5966541at2759"/>
<gene>
    <name evidence="2" type="ORF">OS493_015847</name>
</gene>
<dbReference type="Proteomes" id="UP001163046">
    <property type="component" value="Unassembled WGS sequence"/>
</dbReference>
<feature type="domain" description="PH" evidence="1">
    <location>
        <begin position="7"/>
        <end position="124"/>
    </location>
</feature>
<dbReference type="AlphaFoldDB" id="A0A9W9YFU3"/>
<dbReference type="Gene3D" id="2.30.29.30">
    <property type="entry name" value="Pleckstrin-homology domain (PH domain)/Phosphotyrosine-binding domain (PTB)"/>
    <property type="match status" value="1"/>
</dbReference>
<reference evidence="2" key="1">
    <citation type="submission" date="2023-01" db="EMBL/GenBank/DDBJ databases">
        <title>Genome assembly of the deep-sea coral Lophelia pertusa.</title>
        <authorList>
            <person name="Herrera S."/>
            <person name="Cordes E."/>
        </authorList>
    </citation>
    <scope>NUCLEOTIDE SEQUENCE</scope>
    <source>
        <strain evidence="2">USNM1676648</strain>
        <tissue evidence="2">Polyp</tissue>
    </source>
</reference>
<comment type="caution">
    <text evidence="2">The sequence shown here is derived from an EMBL/GenBank/DDBJ whole genome shotgun (WGS) entry which is preliminary data.</text>
</comment>
<keyword evidence="3" id="KW-1185">Reference proteome</keyword>
<accession>A0A9W9YFU3</accession>